<evidence type="ECO:0000313" key="2">
    <source>
        <dbReference type="Proteomes" id="UP000541810"/>
    </source>
</evidence>
<dbReference type="Proteomes" id="UP000541810">
    <property type="component" value="Unassembled WGS sequence"/>
</dbReference>
<name>A0A7X0H8L2_9BACT</name>
<evidence type="ECO:0000313" key="1">
    <source>
        <dbReference type="EMBL" id="MBB6431128.1"/>
    </source>
</evidence>
<proteinExistence type="predicted"/>
<gene>
    <name evidence="1" type="ORF">HNQ40_002934</name>
</gene>
<keyword evidence="2" id="KW-1185">Reference proteome</keyword>
<comment type="caution">
    <text evidence="1">The sequence shown here is derived from an EMBL/GenBank/DDBJ whole genome shotgun (WGS) entry which is preliminary data.</text>
</comment>
<protein>
    <submittedName>
        <fullName evidence="1">Transcriptional regulator NrdR family protein</fullName>
    </submittedName>
</protein>
<dbReference type="EMBL" id="JACHGY010000001">
    <property type="protein sequence ID" value="MBB6431128.1"/>
    <property type="molecule type" value="Genomic_DNA"/>
</dbReference>
<dbReference type="AlphaFoldDB" id="A0A7X0H8L2"/>
<organism evidence="1 2">
    <name type="scientific">Algisphaera agarilytica</name>
    <dbReference type="NCBI Taxonomy" id="1385975"/>
    <lineage>
        <taxon>Bacteria</taxon>
        <taxon>Pseudomonadati</taxon>
        <taxon>Planctomycetota</taxon>
        <taxon>Phycisphaerae</taxon>
        <taxon>Phycisphaerales</taxon>
        <taxon>Phycisphaeraceae</taxon>
        <taxon>Algisphaera</taxon>
    </lineage>
</organism>
<reference evidence="1 2" key="1">
    <citation type="submission" date="2020-08" db="EMBL/GenBank/DDBJ databases">
        <title>Genomic Encyclopedia of Type Strains, Phase IV (KMG-IV): sequencing the most valuable type-strain genomes for metagenomic binning, comparative biology and taxonomic classification.</title>
        <authorList>
            <person name="Goeker M."/>
        </authorList>
    </citation>
    <scope>NUCLEOTIDE SEQUENCE [LARGE SCALE GENOMIC DNA]</scope>
    <source>
        <strain evidence="1 2">DSM 103725</strain>
    </source>
</reference>
<sequence length="59" mass="6656">MSKIPAVTETAARCPKCGSIERKITHSRQLGGESRELRCECLTCTNEFGDPTRYVVIRR</sequence>
<accession>A0A7X0H8L2</accession>